<evidence type="ECO:0000256" key="3">
    <source>
        <dbReference type="ARBA" id="ARBA00023136"/>
    </source>
</evidence>
<keyword evidence="11" id="KW-1185">Reference proteome</keyword>
<sequence>MVQPCTPISNIVCAPYTTSPPPPTGGSHGVIVGTLLGLLLLVLVVAGISWKRGCCNGAKARRVTAVLWRSKTLQCLQRNCSQGHHEEVDNLRNMHCESQPPLQTCAHPSPRSLEATPLQAADPPEEESHVCAAEGRRNLIPVNGKDPIEALRESFYTFIKEVPPKDWLRYMRTLGLGEIDIYAAEQSSKNLYEQHFQMLQTWLNQRGKDASLETLLETLRSIDLKGVEDKKGTENM</sequence>
<dbReference type="InterPro" id="IPR011029">
    <property type="entry name" value="DEATH-like_dom_sf"/>
</dbReference>
<evidence type="ECO:0000313" key="10">
    <source>
        <dbReference type="Ensembl" id="ENSACAP00000030430.1"/>
    </source>
</evidence>
<comment type="subcellular location">
    <subcellularLocation>
        <location evidence="1">Membrane</location>
    </subcellularLocation>
</comment>
<evidence type="ECO:0000256" key="7">
    <source>
        <dbReference type="SAM" id="MobiDB-lite"/>
    </source>
</evidence>
<keyword evidence="6" id="KW-0325">Glycoprotein</keyword>
<dbReference type="Bgee" id="ENSACAG00000016665">
    <property type="expression patterns" value="Expressed in lung and 10 other cell types or tissues"/>
</dbReference>
<accession>A0A803T5E0</accession>
<dbReference type="PANTHER" id="PTHR46330">
    <property type="entry name" value="TUMOR NECROSIS FACTOR RECEPTOR SUPERFAMILY MEMBER 10B"/>
    <property type="match status" value="1"/>
</dbReference>
<dbReference type="SUPFAM" id="SSF47986">
    <property type="entry name" value="DEATH domain"/>
    <property type="match status" value="1"/>
</dbReference>
<keyword evidence="8" id="KW-1133">Transmembrane helix</keyword>
<reference evidence="10" key="2">
    <citation type="submission" date="2025-08" db="UniProtKB">
        <authorList>
            <consortium name="Ensembl"/>
        </authorList>
    </citation>
    <scope>IDENTIFICATION</scope>
</reference>
<evidence type="ECO:0000259" key="9">
    <source>
        <dbReference type="PROSITE" id="PS50017"/>
    </source>
</evidence>
<dbReference type="AlphaFoldDB" id="A0A803T5E0"/>
<name>A0A803T5E0_ANOCA</name>
<keyword evidence="5" id="KW-0675">Receptor</keyword>
<dbReference type="InterPro" id="IPR000488">
    <property type="entry name" value="Death_dom"/>
</dbReference>
<evidence type="ECO:0000313" key="11">
    <source>
        <dbReference type="Proteomes" id="UP000001646"/>
    </source>
</evidence>
<proteinExistence type="predicted"/>
<evidence type="ECO:0000256" key="1">
    <source>
        <dbReference type="ARBA" id="ARBA00004370"/>
    </source>
</evidence>
<dbReference type="GeneTree" id="ENSGT00950000183126"/>
<keyword evidence="8" id="KW-0812">Transmembrane</keyword>
<dbReference type="Pfam" id="PF00531">
    <property type="entry name" value="Death"/>
    <property type="match status" value="1"/>
</dbReference>
<dbReference type="Ensembl" id="ENSACAT00000045356.1">
    <property type="protein sequence ID" value="ENSACAP00000030430.1"/>
    <property type="gene ID" value="ENSACAG00000016665.3"/>
</dbReference>
<dbReference type="PROSITE" id="PS50017">
    <property type="entry name" value="DEATH_DOMAIN"/>
    <property type="match status" value="1"/>
</dbReference>
<dbReference type="GO" id="GO:0007165">
    <property type="term" value="P:signal transduction"/>
    <property type="evidence" value="ECO:0007669"/>
    <property type="project" value="InterPro"/>
</dbReference>
<dbReference type="PANTHER" id="PTHR46330:SF17">
    <property type="entry name" value="TUMOR NECROSIS FACTOR RECEPTOR SUPERFAMILY, MEMBER 10B"/>
    <property type="match status" value="1"/>
</dbReference>
<dbReference type="SMART" id="SM00005">
    <property type="entry name" value="DEATH"/>
    <property type="match status" value="1"/>
</dbReference>
<evidence type="ECO:0000256" key="8">
    <source>
        <dbReference type="SAM" id="Phobius"/>
    </source>
</evidence>
<organism evidence="10 11">
    <name type="scientific">Anolis carolinensis</name>
    <name type="common">Green anole</name>
    <name type="synonym">American chameleon</name>
    <dbReference type="NCBI Taxonomy" id="28377"/>
    <lineage>
        <taxon>Eukaryota</taxon>
        <taxon>Metazoa</taxon>
        <taxon>Chordata</taxon>
        <taxon>Craniata</taxon>
        <taxon>Vertebrata</taxon>
        <taxon>Euteleostomi</taxon>
        <taxon>Lepidosauria</taxon>
        <taxon>Squamata</taxon>
        <taxon>Bifurcata</taxon>
        <taxon>Unidentata</taxon>
        <taxon>Episquamata</taxon>
        <taxon>Toxicofera</taxon>
        <taxon>Iguania</taxon>
        <taxon>Dactyloidae</taxon>
        <taxon>Anolis</taxon>
    </lineage>
</organism>
<protein>
    <recommendedName>
        <fullName evidence="9">Death domain-containing protein</fullName>
    </recommendedName>
</protein>
<reference evidence="10" key="3">
    <citation type="submission" date="2025-09" db="UniProtKB">
        <authorList>
            <consortium name="Ensembl"/>
        </authorList>
    </citation>
    <scope>IDENTIFICATION</scope>
</reference>
<keyword evidence="2" id="KW-0677">Repeat</keyword>
<reference evidence="10" key="1">
    <citation type="submission" date="2009-12" db="EMBL/GenBank/DDBJ databases">
        <title>The Genome Sequence of Anolis carolinensis (Green Anole Lizard).</title>
        <authorList>
            <consortium name="The Genome Sequencing Platform"/>
            <person name="Di Palma F."/>
            <person name="Alfoldi J."/>
            <person name="Heiman D."/>
            <person name="Young S."/>
            <person name="Grabherr M."/>
            <person name="Johnson J."/>
            <person name="Lander E.S."/>
            <person name="Lindblad-Toh K."/>
        </authorList>
    </citation>
    <scope>NUCLEOTIDE SEQUENCE [LARGE SCALE GENOMIC DNA]</scope>
    <source>
        <strain evidence="10">JBL SC #1</strain>
    </source>
</reference>
<evidence type="ECO:0000256" key="4">
    <source>
        <dbReference type="ARBA" id="ARBA00023157"/>
    </source>
</evidence>
<feature type="transmembrane region" description="Helical" evidence="8">
    <location>
        <begin position="30"/>
        <end position="50"/>
    </location>
</feature>
<keyword evidence="3 8" id="KW-0472">Membrane</keyword>
<evidence type="ECO:0000256" key="6">
    <source>
        <dbReference type="ARBA" id="ARBA00023180"/>
    </source>
</evidence>
<keyword evidence="4" id="KW-1015">Disulfide bond</keyword>
<dbReference type="Gene3D" id="1.10.533.10">
    <property type="entry name" value="Death Domain, Fas"/>
    <property type="match status" value="1"/>
</dbReference>
<dbReference type="Proteomes" id="UP000001646">
    <property type="component" value="Unplaced"/>
</dbReference>
<feature type="region of interest" description="Disordered" evidence="7">
    <location>
        <begin position="101"/>
        <end position="126"/>
    </location>
</feature>
<evidence type="ECO:0000256" key="2">
    <source>
        <dbReference type="ARBA" id="ARBA00022737"/>
    </source>
</evidence>
<feature type="domain" description="Death" evidence="9">
    <location>
        <begin position="152"/>
        <end position="227"/>
    </location>
</feature>
<evidence type="ECO:0000256" key="5">
    <source>
        <dbReference type="ARBA" id="ARBA00023170"/>
    </source>
</evidence>
<dbReference type="InterPro" id="IPR052491">
    <property type="entry name" value="TNFRSF10"/>
</dbReference>
<dbReference type="GO" id="GO:0016020">
    <property type="term" value="C:membrane"/>
    <property type="evidence" value="ECO:0007669"/>
    <property type="project" value="UniProtKB-SubCell"/>
</dbReference>